<proteinExistence type="predicted"/>
<dbReference type="EC" id="2.4.1.182" evidence="1"/>
<dbReference type="Pfam" id="PF02684">
    <property type="entry name" value="LpxB"/>
    <property type="match status" value="1"/>
</dbReference>
<dbReference type="Proteomes" id="UP000254640">
    <property type="component" value="Unassembled WGS sequence"/>
</dbReference>
<keyword evidence="2" id="KW-1185">Reference proteome</keyword>
<organism evidence="1 2">
    <name type="scientific">Enterobacter agglomerans</name>
    <name type="common">Erwinia herbicola</name>
    <name type="synonym">Pantoea agglomerans</name>
    <dbReference type="NCBI Taxonomy" id="549"/>
    <lineage>
        <taxon>Bacteria</taxon>
        <taxon>Pseudomonadati</taxon>
        <taxon>Pseudomonadota</taxon>
        <taxon>Gammaproteobacteria</taxon>
        <taxon>Enterobacterales</taxon>
        <taxon>Erwiniaceae</taxon>
        <taxon>Pantoea</taxon>
        <taxon>Pantoea agglomerans group</taxon>
    </lineage>
</organism>
<accession>A0A379AL47</accession>
<dbReference type="GO" id="GO:0016020">
    <property type="term" value="C:membrane"/>
    <property type="evidence" value="ECO:0007669"/>
    <property type="project" value="GOC"/>
</dbReference>
<dbReference type="GO" id="GO:0008915">
    <property type="term" value="F:lipid-A-disaccharide synthase activity"/>
    <property type="evidence" value="ECO:0007669"/>
    <property type="project" value="UniProtKB-EC"/>
</dbReference>
<dbReference type="EMBL" id="UGSO01000001">
    <property type="protein sequence ID" value="SUB18292.1"/>
    <property type="molecule type" value="Genomic_DNA"/>
</dbReference>
<gene>
    <name evidence="1" type="primary">lpxB_1</name>
    <name evidence="1" type="ORF">NCTC9381_04247</name>
</gene>
<dbReference type="InterPro" id="IPR003835">
    <property type="entry name" value="Glyco_trans_19"/>
</dbReference>
<sequence>MPLVNARRREQFEKIKAETAPELPMHLLDGQGREAMIASDAALLASGTARTGVYAGKMPNGRRLSHEAGHLLAGKTAGQKPLTSRCQTCWQGVSWSKSYCRMSVSLKPWPQR</sequence>
<keyword evidence="1" id="KW-0808">Transferase</keyword>
<dbReference type="GO" id="GO:0009245">
    <property type="term" value="P:lipid A biosynthetic process"/>
    <property type="evidence" value="ECO:0007669"/>
    <property type="project" value="InterPro"/>
</dbReference>
<reference evidence="1 2" key="1">
    <citation type="submission" date="2018-06" db="EMBL/GenBank/DDBJ databases">
        <authorList>
            <consortium name="Pathogen Informatics"/>
            <person name="Doyle S."/>
        </authorList>
    </citation>
    <scope>NUCLEOTIDE SEQUENCE [LARGE SCALE GENOMIC DNA]</scope>
    <source>
        <strain evidence="1 2">NCTC9381</strain>
    </source>
</reference>
<keyword evidence="1" id="KW-0328">Glycosyltransferase</keyword>
<dbReference type="AlphaFoldDB" id="A0A379AL47"/>
<evidence type="ECO:0000313" key="1">
    <source>
        <dbReference type="EMBL" id="SUB18292.1"/>
    </source>
</evidence>
<evidence type="ECO:0000313" key="2">
    <source>
        <dbReference type="Proteomes" id="UP000254640"/>
    </source>
</evidence>
<name>A0A379AL47_ENTAG</name>
<protein>
    <submittedName>
        <fullName evidence="1">Lipid-A-disaccharide synthase</fullName>
        <ecNumber evidence="1">2.4.1.182</ecNumber>
    </submittedName>
</protein>